<feature type="coiled-coil region" evidence="1">
    <location>
        <begin position="17"/>
        <end position="44"/>
    </location>
</feature>
<reference evidence="2 3" key="1">
    <citation type="submission" date="2014-06" db="EMBL/GenBank/DDBJ databases">
        <title>Genome evolution of avian class.</title>
        <authorList>
            <person name="Zhang G."/>
            <person name="Li C."/>
        </authorList>
    </citation>
    <scope>NUCLEOTIDE SEQUENCE [LARGE SCALE GENOMIC DNA]</scope>
    <source>
        <strain evidence="2">BGI_N309</strain>
    </source>
</reference>
<gene>
    <name evidence="2" type="ORF">N309_01531</name>
</gene>
<protein>
    <submittedName>
        <fullName evidence="2">Forkhead-associated domain-containing protein 1</fullName>
    </submittedName>
</protein>
<feature type="non-terminal residue" evidence="2">
    <location>
        <position position="116"/>
    </location>
</feature>
<evidence type="ECO:0000313" key="2">
    <source>
        <dbReference type="EMBL" id="KGL84556.1"/>
    </source>
</evidence>
<accession>A0A099ZRY8</accession>
<keyword evidence="1" id="KW-0175">Coiled coil</keyword>
<feature type="non-terminal residue" evidence="2">
    <location>
        <position position="1"/>
    </location>
</feature>
<dbReference type="Proteomes" id="UP000053641">
    <property type="component" value="Unassembled WGS sequence"/>
</dbReference>
<organism evidence="2 3">
    <name type="scientific">Tinamus guttatus</name>
    <name type="common">White-throated tinamou</name>
    <dbReference type="NCBI Taxonomy" id="94827"/>
    <lineage>
        <taxon>Eukaryota</taxon>
        <taxon>Metazoa</taxon>
        <taxon>Chordata</taxon>
        <taxon>Craniata</taxon>
        <taxon>Vertebrata</taxon>
        <taxon>Euteleostomi</taxon>
        <taxon>Archelosauria</taxon>
        <taxon>Archosauria</taxon>
        <taxon>Dinosauria</taxon>
        <taxon>Saurischia</taxon>
        <taxon>Theropoda</taxon>
        <taxon>Coelurosauria</taxon>
        <taxon>Aves</taxon>
        <taxon>Palaeognathae</taxon>
        <taxon>Tinamiformes</taxon>
        <taxon>Tinamidae</taxon>
        <taxon>Tinamus</taxon>
    </lineage>
</organism>
<proteinExistence type="predicted"/>
<name>A0A099ZRY8_TINGU</name>
<evidence type="ECO:0000313" key="3">
    <source>
        <dbReference type="Proteomes" id="UP000053641"/>
    </source>
</evidence>
<sequence>QAEEELKKTCERKAQQVQEMGRRERLLKSDLDRAKNQLESFKQQVVRVCFPRATGAAEKLPTDEQLIEKIRQISDENQQRLEKEKLFQKEITSQLAKAKQLSENIEVFKKSLHGLQ</sequence>
<keyword evidence="3" id="KW-1185">Reference proteome</keyword>
<evidence type="ECO:0000256" key="1">
    <source>
        <dbReference type="SAM" id="Coils"/>
    </source>
</evidence>
<dbReference type="AlphaFoldDB" id="A0A099ZRY8"/>
<dbReference type="EMBL" id="KL897516">
    <property type="protein sequence ID" value="KGL84556.1"/>
    <property type="molecule type" value="Genomic_DNA"/>
</dbReference>